<reference evidence="7" key="1">
    <citation type="submission" date="2022-11" db="UniProtKB">
        <authorList>
            <consortium name="WormBaseParasite"/>
        </authorList>
    </citation>
    <scope>IDENTIFICATION</scope>
</reference>
<keyword evidence="2" id="KW-0689">Ribosomal protein</keyword>
<name>A0A915EMI8_9BILA</name>
<comment type="similarity">
    <text evidence="1">Belongs to the bacterial ribosomal protein bL28 family.</text>
</comment>
<evidence type="ECO:0000256" key="5">
    <source>
        <dbReference type="ARBA" id="ARBA00035538"/>
    </source>
</evidence>
<accession>A0A915EMI8</accession>
<evidence type="ECO:0000313" key="6">
    <source>
        <dbReference type="Proteomes" id="UP000887574"/>
    </source>
</evidence>
<evidence type="ECO:0000256" key="4">
    <source>
        <dbReference type="ARBA" id="ARBA00035269"/>
    </source>
</evidence>
<dbReference type="PANTHER" id="PTHR13528:SF2">
    <property type="entry name" value="LARGE RIBOSOMAL SUBUNIT PROTEIN BL28M"/>
    <property type="match status" value="1"/>
</dbReference>
<evidence type="ECO:0000313" key="7">
    <source>
        <dbReference type="WBParaSite" id="jg7501"/>
    </source>
</evidence>
<dbReference type="Proteomes" id="UP000887574">
    <property type="component" value="Unplaced"/>
</dbReference>
<dbReference type="InterPro" id="IPR034704">
    <property type="entry name" value="Ribosomal_bL28/bL31-like_sf"/>
</dbReference>
<dbReference type="PANTHER" id="PTHR13528">
    <property type="entry name" value="39S RIBOSOMAL PROTEIN L28, MITOCHONDRIAL"/>
    <property type="match status" value="1"/>
</dbReference>
<dbReference type="InterPro" id="IPR026569">
    <property type="entry name" value="Ribosomal_bL28"/>
</dbReference>
<keyword evidence="3" id="KW-0687">Ribonucleoprotein</keyword>
<protein>
    <recommendedName>
        <fullName evidence="4">Large ribosomal subunit protein bL28m</fullName>
    </recommendedName>
    <alternativeName>
        <fullName evidence="5">39S ribosomal protein L28, mitochondrial</fullName>
    </alternativeName>
</protein>
<dbReference type="AlphaFoldDB" id="A0A915EMI8"/>
<evidence type="ECO:0000256" key="3">
    <source>
        <dbReference type="ARBA" id="ARBA00023274"/>
    </source>
</evidence>
<evidence type="ECO:0000256" key="2">
    <source>
        <dbReference type="ARBA" id="ARBA00022980"/>
    </source>
</evidence>
<evidence type="ECO:0000256" key="1">
    <source>
        <dbReference type="ARBA" id="ARBA00008760"/>
    </source>
</evidence>
<keyword evidence="6" id="KW-1185">Reference proteome</keyword>
<sequence>MSLAKHLKPLVEKAPRPVINWDKHERIKRNQEIWDNKDSVVHRLPRHYQMRYWKNVLSDRTPVHYRPPQHRFYWDEYQVREVETEDFPILPQYTPEQDQSLWGGEGVIKGFKESRPFLKKKVLPRQWIPHLFFPVVKEVVLYSEILDKHMRISVTERTMRLIEKAFGFDLYLLETSDLDLNSKLGWELKSGHLLIALAKNSFAPMIQINTSISRRNLNSACRKQQDLEDGKVQRPLKHVFEEELLKKCAISNA</sequence>
<dbReference type="SUPFAM" id="SSF143800">
    <property type="entry name" value="L28p-like"/>
    <property type="match status" value="1"/>
</dbReference>
<organism evidence="6 7">
    <name type="scientific">Ditylenchus dipsaci</name>
    <dbReference type="NCBI Taxonomy" id="166011"/>
    <lineage>
        <taxon>Eukaryota</taxon>
        <taxon>Metazoa</taxon>
        <taxon>Ecdysozoa</taxon>
        <taxon>Nematoda</taxon>
        <taxon>Chromadorea</taxon>
        <taxon>Rhabditida</taxon>
        <taxon>Tylenchina</taxon>
        <taxon>Tylenchomorpha</taxon>
        <taxon>Sphaerularioidea</taxon>
        <taxon>Anguinidae</taxon>
        <taxon>Anguininae</taxon>
        <taxon>Ditylenchus</taxon>
    </lineage>
</organism>
<dbReference type="GO" id="GO:0005762">
    <property type="term" value="C:mitochondrial large ribosomal subunit"/>
    <property type="evidence" value="ECO:0007669"/>
    <property type="project" value="TreeGrafter"/>
</dbReference>
<proteinExistence type="inferred from homology"/>
<dbReference type="WBParaSite" id="jg7501">
    <property type="protein sequence ID" value="jg7501"/>
    <property type="gene ID" value="jg7501"/>
</dbReference>
<dbReference type="GO" id="GO:0003735">
    <property type="term" value="F:structural constituent of ribosome"/>
    <property type="evidence" value="ECO:0007669"/>
    <property type="project" value="InterPro"/>
</dbReference>